<dbReference type="PANTHER" id="PTHR33546:SF1">
    <property type="entry name" value="LARGE, MULTIFUNCTIONAL SECRETED PROTEIN"/>
    <property type="match status" value="1"/>
</dbReference>
<sequence>MPSLEMEAVTAPLDLLVVRALLVCIFTSGLASTSGGQQLADNSLTTFNFLGMESIANEVGRVAQMTFGPDGKLYVATFGDGVVSYDYAPSGELSNRTTVWSRTEDIPNGVVNGSLGVAFHEDPTLGTVMYISPAVTSFFNVEDNFTQSIVRLTDSDGDGNWGELADGEINQAIADNLRVTDLHQVNQLLIKDDTLYAGIGSRTRTGGEVSEYPDAPNPDDGEFAYTGAINWIRDLTQLSDDTTTSNTAGFDSLVHHTDTRPFTSADTGKLTVYSTGFRNVYGLAFDSDDQLWATMNQNENPLKPDELHQSNFQDDHKFPKGNEVSGDWKSNADAMSAGFFSTFKNPVALLGNHASADGLAFTNANDELSNYVFLVRFASGKDLLAIDKITGDITTIAQGFANPLDVISDPMGNLLVGQYGEGGEIFRLNALSGPFADLDESGSLDLDDWNILKQNFNSDLSNLTKPEAYLLGDLNGDLVNNEYDFALFKEAVETQGGFDSLSQLVNAVPESSTSVYSVSIFICAVLAVQLRPRHMGMVR</sequence>
<name>A0A9X2F9Y8_9BACT</name>
<comment type="caution">
    <text evidence="1">The sequence shown here is derived from an EMBL/GenBank/DDBJ whole genome shotgun (WGS) entry which is preliminary data.</text>
</comment>
<dbReference type="AlphaFoldDB" id="A0A9X2F9Y8"/>
<dbReference type="Gene3D" id="2.120.10.30">
    <property type="entry name" value="TolB, C-terminal domain"/>
    <property type="match status" value="1"/>
</dbReference>
<dbReference type="InterPro" id="IPR011041">
    <property type="entry name" value="Quinoprot_gluc/sorb_DH_b-prop"/>
</dbReference>
<protein>
    <submittedName>
        <fullName evidence="1">Uncharacterized protein</fullName>
    </submittedName>
</protein>
<proteinExistence type="predicted"/>
<evidence type="ECO:0000313" key="2">
    <source>
        <dbReference type="Proteomes" id="UP001155241"/>
    </source>
</evidence>
<dbReference type="SUPFAM" id="SSF50952">
    <property type="entry name" value="Soluble quinoprotein glucose dehydrogenase"/>
    <property type="match status" value="1"/>
</dbReference>
<evidence type="ECO:0000313" key="1">
    <source>
        <dbReference type="EMBL" id="MCO6044348.1"/>
    </source>
</evidence>
<dbReference type="InterPro" id="IPR011042">
    <property type="entry name" value="6-blade_b-propeller_TolB-like"/>
</dbReference>
<organism evidence="1 2">
    <name type="scientific">Aeoliella straminimaris</name>
    <dbReference type="NCBI Taxonomy" id="2954799"/>
    <lineage>
        <taxon>Bacteria</taxon>
        <taxon>Pseudomonadati</taxon>
        <taxon>Planctomycetota</taxon>
        <taxon>Planctomycetia</taxon>
        <taxon>Pirellulales</taxon>
        <taxon>Lacipirellulaceae</taxon>
        <taxon>Aeoliella</taxon>
    </lineage>
</organism>
<dbReference type="EMBL" id="JAMXLR010000036">
    <property type="protein sequence ID" value="MCO6044348.1"/>
    <property type="molecule type" value="Genomic_DNA"/>
</dbReference>
<reference evidence="1" key="1">
    <citation type="submission" date="2022-06" db="EMBL/GenBank/DDBJ databases">
        <title>Aeoliella straminimaris, a novel planctomycete from sediments.</title>
        <authorList>
            <person name="Vitorino I.R."/>
            <person name="Lage O.M."/>
        </authorList>
    </citation>
    <scope>NUCLEOTIDE SEQUENCE</scope>
    <source>
        <strain evidence="1">ICT_H6.2</strain>
    </source>
</reference>
<keyword evidence="2" id="KW-1185">Reference proteome</keyword>
<dbReference type="Proteomes" id="UP001155241">
    <property type="component" value="Unassembled WGS sequence"/>
</dbReference>
<gene>
    <name evidence="1" type="ORF">NG895_10560</name>
</gene>
<dbReference type="PANTHER" id="PTHR33546">
    <property type="entry name" value="LARGE, MULTIFUNCTIONAL SECRETED PROTEIN-RELATED"/>
    <property type="match status" value="1"/>
</dbReference>
<accession>A0A9X2F9Y8</accession>